<dbReference type="AlphaFoldDB" id="A0A2U2X508"/>
<sequence>MKNCLIILFVFAGFTICNSQILKPVKWSTEVKKVSDVEYELITNALIEENWHLYSQNVPEGGPVSTSFSFVGNNKYLKKGNTKEQKGIVVNDPTFNMEVKYFETKTKFVQRIKLKSKPPFKINSEVSYMVCDNSKCIMPEPEILVFDLK</sequence>
<reference evidence="3" key="1">
    <citation type="submission" date="2018-05" db="EMBL/GenBank/DDBJ databases">
        <title>Algibacter marinivivus sp. nov., isolated from sample around a algae.</title>
        <authorList>
            <person name="Lu D."/>
        </authorList>
    </citation>
    <scope>NUCLEOTIDE SEQUENCE [LARGE SCALE GENOMIC DNA]</scope>
    <source>
        <strain evidence="3">ZY111</strain>
    </source>
</reference>
<dbReference type="Pfam" id="PF11412">
    <property type="entry name" value="DsbD_N"/>
    <property type="match status" value="1"/>
</dbReference>
<dbReference type="InterPro" id="IPR028250">
    <property type="entry name" value="DsbDN"/>
</dbReference>
<feature type="domain" description="Thiol:disulfide interchange protein DsbD N-terminal" evidence="1">
    <location>
        <begin position="39"/>
        <end position="143"/>
    </location>
</feature>
<name>A0A2U2X508_9FLAO</name>
<dbReference type="RefSeq" id="WP_109353237.1">
    <property type="nucleotide sequence ID" value="NZ_QFRI01000002.1"/>
</dbReference>
<accession>A0A2U2X508</accession>
<evidence type="ECO:0000313" key="3">
    <source>
        <dbReference type="Proteomes" id="UP000245375"/>
    </source>
</evidence>
<dbReference type="Proteomes" id="UP000245375">
    <property type="component" value="Unassembled WGS sequence"/>
</dbReference>
<evidence type="ECO:0000313" key="2">
    <source>
        <dbReference type="EMBL" id="PWH82886.1"/>
    </source>
</evidence>
<proteinExistence type="predicted"/>
<keyword evidence="3" id="KW-1185">Reference proteome</keyword>
<reference evidence="3" key="3">
    <citation type="submission" date="2018-05" db="EMBL/GenBank/DDBJ databases">
        <authorList>
            <person name="Lu D."/>
        </authorList>
    </citation>
    <scope>NUCLEOTIDE SEQUENCE [LARGE SCALE GENOMIC DNA]</scope>
    <source>
        <strain evidence="3">ZY111</strain>
    </source>
</reference>
<comment type="caution">
    <text evidence="2">The sequence shown here is derived from an EMBL/GenBank/DDBJ whole genome shotgun (WGS) entry which is preliminary data.</text>
</comment>
<organism evidence="2 3">
    <name type="scientific">Algibacter marinivivus</name>
    <dbReference type="NCBI Taxonomy" id="2100723"/>
    <lineage>
        <taxon>Bacteria</taxon>
        <taxon>Pseudomonadati</taxon>
        <taxon>Bacteroidota</taxon>
        <taxon>Flavobacteriia</taxon>
        <taxon>Flavobacteriales</taxon>
        <taxon>Flavobacteriaceae</taxon>
        <taxon>Algibacter</taxon>
    </lineage>
</organism>
<dbReference type="EMBL" id="QFRI01000002">
    <property type="protein sequence ID" value="PWH82886.1"/>
    <property type="molecule type" value="Genomic_DNA"/>
</dbReference>
<dbReference type="OrthoDB" id="767251at2"/>
<reference evidence="2 3" key="2">
    <citation type="submission" date="2018-05" db="EMBL/GenBank/DDBJ databases">
        <title>Algibacter marinivivus sp. nov., isolated from sample around a algae.</title>
        <authorList>
            <person name="Zhong X."/>
        </authorList>
    </citation>
    <scope>NUCLEOTIDE SEQUENCE [LARGE SCALE GENOMIC DNA]</scope>
    <source>
        <strain evidence="2 3">ZY111</strain>
    </source>
</reference>
<gene>
    <name evidence="2" type="ORF">DIS18_09825</name>
</gene>
<protein>
    <submittedName>
        <fullName evidence="2">Cytochrome C biogenesis protein</fullName>
    </submittedName>
</protein>
<evidence type="ECO:0000259" key="1">
    <source>
        <dbReference type="Pfam" id="PF11412"/>
    </source>
</evidence>